<dbReference type="RefSeq" id="XP_013754306.1">
    <property type="nucleotide sequence ID" value="XM_013898852.1"/>
</dbReference>
<protein>
    <submittedName>
        <fullName evidence="3">Pak1ip1 protein</fullName>
    </submittedName>
</protein>
<dbReference type="EMBL" id="GL349482">
    <property type="protein sequence ID" value="KNC53743.1"/>
    <property type="molecule type" value="Genomic_DNA"/>
</dbReference>
<evidence type="ECO:0000256" key="1">
    <source>
        <dbReference type="PROSITE-ProRule" id="PRU00221"/>
    </source>
</evidence>
<dbReference type="PANTHER" id="PTHR44675">
    <property type="entry name" value="PAK1 INTERACTING PROTEIN 1"/>
    <property type="match status" value="1"/>
</dbReference>
<dbReference type="PROSITE" id="PS50082">
    <property type="entry name" value="WD_REPEATS_2"/>
    <property type="match status" value="3"/>
</dbReference>
<accession>A0A0L0DQN2</accession>
<name>A0A0L0DQN2_THETB</name>
<dbReference type="eggNOG" id="KOG0294">
    <property type="taxonomic scope" value="Eukaryota"/>
</dbReference>
<feature type="repeat" description="WD" evidence="1">
    <location>
        <begin position="78"/>
        <end position="118"/>
    </location>
</feature>
<dbReference type="InterPro" id="IPR036322">
    <property type="entry name" value="WD40_repeat_dom_sf"/>
</dbReference>
<feature type="repeat" description="WD" evidence="1">
    <location>
        <begin position="119"/>
        <end position="160"/>
    </location>
</feature>
<dbReference type="Gene3D" id="2.130.10.10">
    <property type="entry name" value="YVTN repeat-like/Quinoprotein amine dehydrogenase"/>
    <property type="match status" value="2"/>
</dbReference>
<dbReference type="PANTHER" id="PTHR44675:SF1">
    <property type="entry name" value="P21-ACTIVATED PROTEIN KINASE-INTERACTING PROTEIN 1"/>
    <property type="match status" value="1"/>
</dbReference>
<dbReference type="SUPFAM" id="SSF50978">
    <property type="entry name" value="WD40 repeat-like"/>
    <property type="match status" value="1"/>
</dbReference>
<sequence length="418" mass="44228">MTSFVLCAGTYTHKLFGYEVLVEADMSVSHLTIFGAEPHTASVRVVAFSETGKHMVSGAADDSVQLFDMVKMRERGSLLEHSGAVDDLAFFGDGYMVTASADTTLCLWRTRDWARIKALRGHKAGVRRVAVHPSGRLAISVDAAGGLKMWNLLTGRAQFSTRSMAEPRALAWAPSGLAYLVADRAALRVVSAEDGAEIGSYDTPPRAALSDAVWLNDTYIAVALDSGLVTIYDVAAGEPIHELEAPTTARVRSLAVFRPPHAAAHDFDGLVAFLASASSDGTMAIWAIGTPDDNFAAAHIGTIDSGARLTTVAVGPVSATRAKPEVEVEAEAEAVAITEDIDHDDVVFDEEDDEEPAQKKAKTTGGKGKAKAKAKAKGKAKGKAKAPAEVEVVAKAKTKGKGKTKSKKAKAGSKRRRE</sequence>
<organism evidence="3 4">
    <name type="scientific">Thecamonas trahens ATCC 50062</name>
    <dbReference type="NCBI Taxonomy" id="461836"/>
    <lineage>
        <taxon>Eukaryota</taxon>
        <taxon>Apusozoa</taxon>
        <taxon>Apusomonadida</taxon>
        <taxon>Apusomonadidae</taxon>
        <taxon>Thecamonas</taxon>
    </lineage>
</organism>
<dbReference type="InterPro" id="IPR015943">
    <property type="entry name" value="WD40/YVTN_repeat-like_dom_sf"/>
</dbReference>
<keyword evidence="1" id="KW-0853">WD repeat</keyword>
<dbReference type="OrthoDB" id="308449at2759"/>
<dbReference type="STRING" id="461836.A0A0L0DQN2"/>
<feature type="region of interest" description="Disordered" evidence="2">
    <location>
        <begin position="349"/>
        <end position="418"/>
    </location>
</feature>
<dbReference type="InterPro" id="IPR001680">
    <property type="entry name" value="WD40_rpt"/>
</dbReference>
<keyword evidence="4" id="KW-1185">Reference proteome</keyword>
<feature type="compositionally biased region" description="Basic residues" evidence="2">
    <location>
        <begin position="368"/>
        <end position="384"/>
    </location>
</feature>
<reference evidence="3 4" key="1">
    <citation type="submission" date="2010-05" db="EMBL/GenBank/DDBJ databases">
        <title>The Genome Sequence of Thecamonas trahens ATCC 50062.</title>
        <authorList>
            <consortium name="The Broad Institute Genome Sequencing Platform"/>
            <person name="Russ C."/>
            <person name="Cuomo C."/>
            <person name="Shea T."/>
            <person name="Young S.K."/>
            <person name="Zeng Q."/>
            <person name="Koehrsen M."/>
            <person name="Haas B."/>
            <person name="Borodovsky M."/>
            <person name="Guigo R."/>
            <person name="Alvarado L."/>
            <person name="Berlin A."/>
            <person name="Bochicchio J."/>
            <person name="Borenstein D."/>
            <person name="Chapman S."/>
            <person name="Chen Z."/>
            <person name="Freedman E."/>
            <person name="Gellesch M."/>
            <person name="Goldberg J."/>
            <person name="Griggs A."/>
            <person name="Gujja S."/>
            <person name="Heilman E."/>
            <person name="Heiman D."/>
            <person name="Hepburn T."/>
            <person name="Howarth C."/>
            <person name="Jen D."/>
            <person name="Larson L."/>
            <person name="Mehta T."/>
            <person name="Park D."/>
            <person name="Pearson M."/>
            <person name="Roberts A."/>
            <person name="Saif S."/>
            <person name="Shenoy N."/>
            <person name="Sisk P."/>
            <person name="Stolte C."/>
            <person name="Sykes S."/>
            <person name="Thomson T."/>
            <person name="Walk T."/>
            <person name="White J."/>
            <person name="Yandava C."/>
            <person name="Burger G."/>
            <person name="Gray M.W."/>
            <person name="Holland P.W.H."/>
            <person name="King N."/>
            <person name="Lang F.B.F."/>
            <person name="Roger A.J."/>
            <person name="Ruiz-Trillo I."/>
            <person name="Lander E."/>
            <person name="Nusbaum C."/>
        </authorList>
    </citation>
    <scope>NUCLEOTIDE SEQUENCE [LARGE SCALE GENOMIC DNA]</scope>
    <source>
        <strain evidence="3 4">ATCC 50062</strain>
    </source>
</reference>
<dbReference type="Proteomes" id="UP000054408">
    <property type="component" value="Unassembled WGS sequence"/>
</dbReference>
<dbReference type="Pfam" id="PF00400">
    <property type="entry name" value="WD40"/>
    <property type="match status" value="4"/>
</dbReference>
<proteinExistence type="predicted"/>
<dbReference type="AlphaFoldDB" id="A0A0L0DQN2"/>
<feature type="repeat" description="WD" evidence="1">
    <location>
        <begin position="36"/>
        <end position="69"/>
    </location>
</feature>
<dbReference type="SMART" id="SM00320">
    <property type="entry name" value="WD40"/>
    <property type="match status" value="5"/>
</dbReference>
<gene>
    <name evidence="3" type="ORF">AMSG_09458</name>
</gene>
<evidence type="ECO:0000313" key="3">
    <source>
        <dbReference type="EMBL" id="KNC53743.1"/>
    </source>
</evidence>
<evidence type="ECO:0000256" key="2">
    <source>
        <dbReference type="SAM" id="MobiDB-lite"/>
    </source>
</evidence>
<dbReference type="PROSITE" id="PS50294">
    <property type="entry name" value="WD_REPEATS_REGION"/>
    <property type="match status" value="1"/>
</dbReference>
<dbReference type="InterPro" id="IPR051959">
    <property type="entry name" value="PAK1-Kinase_Regulator"/>
</dbReference>
<dbReference type="OMA" id="WDIKSAH"/>
<dbReference type="GeneID" id="25567914"/>
<feature type="compositionally biased region" description="Basic residues" evidence="2">
    <location>
        <begin position="396"/>
        <end position="418"/>
    </location>
</feature>
<evidence type="ECO:0000313" key="4">
    <source>
        <dbReference type="Proteomes" id="UP000054408"/>
    </source>
</evidence>